<evidence type="ECO:0000313" key="2">
    <source>
        <dbReference type="Proteomes" id="UP000193719"/>
    </source>
</evidence>
<reference evidence="1 2" key="1">
    <citation type="submission" date="2016-08" db="EMBL/GenBank/DDBJ databases">
        <title>Genomes of anaerobic fungi encode conserved fungal cellulosomes for biomass hydrolysis.</title>
        <authorList>
            <consortium name="DOE Joint Genome Institute"/>
            <person name="Haitjema C.H."/>
            <person name="Gilmore S.P."/>
            <person name="Henske J.K."/>
            <person name="Solomon K.V."/>
            <person name="De Groot R."/>
            <person name="Kuo A."/>
            <person name="Mondo S.J."/>
            <person name="Salamov A.A."/>
            <person name="Labutti K."/>
            <person name="Zhao Z."/>
            <person name="Chiniquy J."/>
            <person name="Barry K."/>
            <person name="Brewer H.M."/>
            <person name="Purvine S.O."/>
            <person name="Wright A.T."/>
            <person name="Boxma B."/>
            <person name="Van Alen T."/>
            <person name="Hackstein J.H."/>
            <person name="Baker S.E."/>
            <person name="Grigoriev I.V."/>
            <person name="O'Malley M.A."/>
        </authorList>
    </citation>
    <scope>NUCLEOTIDE SEQUENCE [LARGE SCALE GENOMIC DNA]</scope>
    <source>
        <strain evidence="2">finn</strain>
    </source>
</reference>
<reference evidence="1 2" key="2">
    <citation type="submission" date="2016-08" db="EMBL/GenBank/DDBJ databases">
        <title>Pervasive Adenine N6-methylation of Active Genes in Fungi.</title>
        <authorList>
            <consortium name="DOE Joint Genome Institute"/>
            <person name="Mondo S.J."/>
            <person name="Dannebaum R.O."/>
            <person name="Kuo R.C."/>
            <person name="Labutti K."/>
            <person name="Haridas S."/>
            <person name="Kuo A."/>
            <person name="Salamov A."/>
            <person name="Ahrendt S.R."/>
            <person name="Lipzen A."/>
            <person name="Sullivan W."/>
            <person name="Andreopoulos W.B."/>
            <person name="Clum A."/>
            <person name="Lindquist E."/>
            <person name="Daum C."/>
            <person name="Ramamoorthy G.K."/>
            <person name="Gryganskyi A."/>
            <person name="Culley D."/>
            <person name="Magnuson J.K."/>
            <person name="James T.Y."/>
            <person name="O'Malley M.A."/>
            <person name="Stajich J.E."/>
            <person name="Spatafora J.W."/>
            <person name="Visel A."/>
            <person name="Grigoriev I.V."/>
        </authorList>
    </citation>
    <scope>NUCLEOTIDE SEQUENCE [LARGE SCALE GENOMIC DNA]</scope>
    <source>
        <strain evidence="2">finn</strain>
    </source>
</reference>
<organism evidence="1 2">
    <name type="scientific">Piromyces finnis</name>
    <dbReference type="NCBI Taxonomy" id="1754191"/>
    <lineage>
        <taxon>Eukaryota</taxon>
        <taxon>Fungi</taxon>
        <taxon>Fungi incertae sedis</taxon>
        <taxon>Chytridiomycota</taxon>
        <taxon>Chytridiomycota incertae sedis</taxon>
        <taxon>Neocallimastigomycetes</taxon>
        <taxon>Neocallimastigales</taxon>
        <taxon>Neocallimastigaceae</taxon>
        <taxon>Piromyces</taxon>
    </lineage>
</organism>
<protein>
    <recommendedName>
        <fullName evidence="3">Right handed beta helix domain-containing protein</fullName>
    </recommendedName>
</protein>
<proteinExistence type="predicted"/>
<gene>
    <name evidence="1" type="ORF">BCR36DRAFT_139365</name>
</gene>
<sequence length="324" mass="36538">MSVDRFYSRDEGALIKSYNPRTRGARIFINTFNIKNIVQESEQYTASIISSNSGSAIINGLYASNIQGIKSGLIFLEGIASVNMMNSTISNLKTVFAEPILNIRTNGTTAATTSLKLKNFILRDVYENGVLIFTNAGGIEIVDSEFHNIHECNKYNKCNPIDPELKMYSFLFENAIIYGSENVYLSSFNFTNNIFSDIYGMVGMEIPAGDVAMINNTITNSYFKNGFLYYTNYKFLHGTHNYSRLKFINNRSEKGTFINFNDVYGKGVTPTITCIQCSFVNNTAEKFGGIIYANARDEQYIDTIINFKNCEFIDNNAMLGKYNR</sequence>
<dbReference type="AlphaFoldDB" id="A0A1Y1VJQ8"/>
<comment type="caution">
    <text evidence="1">The sequence shown here is derived from an EMBL/GenBank/DDBJ whole genome shotgun (WGS) entry which is preliminary data.</text>
</comment>
<evidence type="ECO:0008006" key="3">
    <source>
        <dbReference type="Google" id="ProtNLM"/>
    </source>
</evidence>
<keyword evidence="2" id="KW-1185">Reference proteome</keyword>
<dbReference type="Proteomes" id="UP000193719">
    <property type="component" value="Unassembled WGS sequence"/>
</dbReference>
<name>A0A1Y1VJQ8_9FUNG</name>
<dbReference type="EMBL" id="MCFH01000005">
    <property type="protein sequence ID" value="ORX57941.1"/>
    <property type="molecule type" value="Genomic_DNA"/>
</dbReference>
<dbReference type="OrthoDB" id="10603930at2759"/>
<evidence type="ECO:0000313" key="1">
    <source>
        <dbReference type="EMBL" id="ORX57941.1"/>
    </source>
</evidence>
<accession>A0A1Y1VJQ8</accession>